<dbReference type="RefSeq" id="WP_071069559.1">
    <property type="nucleotide sequence ID" value="NZ_CP017754.1"/>
</dbReference>
<protein>
    <recommendedName>
        <fullName evidence="4">DUF3732 domain-containing protein</fullName>
    </recommendedName>
</protein>
<keyword evidence="1" id="KW-0175">Coiled coil</keyword>
<dbReference type="EMBL" id="CP017754">
    <property type="protein sequence ID" value="AOZ06465.1"/>
    <property type="molecule type" value="Genomic_DNA"/>
</dbReference>
<proteinExistence type="predicted"/>
<evidence type="ECO:0000313" key="2">
    <source>
        <dbReference type="EMBL" id="AOZ06465.1"/>
    </source>
</evidence>
<evidence type="ECO:0008006" key="4">
    <source>
        <dbReference type="Google" id="ProtNLM"/>
    </source>
</evidence>
<name>A0ABN4TMM8_9BURK</name>
<organism evidence="2 3">
    <name type="scientific">Cupriavidus malaysiensis</name>
    <dbReference type="NCBI Taxonomy" id="367825"/>
    <lineage>
        <taxon>Bacteria</taxon>
        <taxon>Pseudomonadati</taxon>
        <taxon>Pseudomonadota</taxon>
        <taxon>Betaproteobacteria</taxon>
        <taxon>Burkholderiales</taxon>
        <taxon>Burkholderiaceae</taxon>
        <taxon>Cupriavidus</taxon>
    </lineage>
</organism>
<feature type="coiled-coil region" evidence="1">
    <location>
        <begin position="400"/>
        <end position="466"/>
    </location>
</feature>
<dbReference type="Proteomes" id="UP000177515">
    <property type="component" value="Chromosome 1"/>
</dbReference>
<evidence type="ECO:0000313" key="3">
    <source>
        <dbReference type="Proteomes" id="UP000177515"/>
    </source>
</evidence>
<dbReference type="InterPro" id="IPR027417">
    <property type="entry name" value="P-loop_NTPase"/>
</dbReference>
<evidence type="ECO:0000256" key="1">
    <source>
        <dbReference type="SAM" id="Coils"/>
    </source>
</evidence>
<dbReference type="Gene3D" id="3.40.50.300">
    <property type="entry name" value="P-loop containing nucleotide triphosphate hydrolases"/>
    <property type="match status" value="1"/>
</dbReference>
<dbReference type="InterPro" id="IPR022205">
    <property type="entry name" value="DUF3732"/>
</dbReference>
<dbReference type="Pfam" id="PF12532">
    <property type="entry name" value="DUF3732"/>
    <property type="match status" value="1"/>
</dbReference>
<keyword evidence="3" id="KW-1185">Reference proteome</keyword>
<dbReference type="Gene3D" id="1.20.5.340">
    <property type="match status" value="1"/>
</dbReference>
<accession>A0ABN4TMM8</accession>
<reference evidence="2 3" key="1">
    <citation type="submission" date="2016-10" db="EMBL/GenBank/DDBJ databases">
        <title>Complete genome sequences of three Cupriavidus strains isolated from various Malaysian environments.</title>
        <authorList>
            <person name="Abdullah A.A.-A."/>
            <person name="Shafie N.A.H."/>
            <person name="Lau N.S."/>
        </authorList>
    </citation>
    <scope>NUCLEOTIDE SEQUENCE [LARGE SCALE GENOMIC DNA]</scope>
    <source>
        <strain evidence="2 3">USMAA1020</strain>
    </source>
</reference>
<gene>
    <name evidence="2" type="ORF">BKK80_12020</name>
</gene>
<sequence>MKARIRHIGVLDHEGRAHAVAFAEGVNVVTGRSSTGKSALIEIFDYCFGSSEFTVPVGVITEHAWLFFTIMQVGDAVLVLGRHPNTDHVFFREDLQFQHLQNLEGLDREYFERQYFLPLRNFNKQLTRYFGVVTTDVDEDLVIQGRRGSKASTPSARSFTSFMLQHQNLVANKHAVFYRFDEREKREQAIDHLKIFLGFADQEYFLKQQVLNDLEHQARALARAIPRKQEMLETSQRALSAAVADYQAMSGTLLEFDMSDALANPARALERVAAKAVAIVADSSHYIERRQQIEMERSKEVAELRMLQQELAAVDSSIEFSQRYAAQTRETILPTHADLHSSTCPFCNAPSGAVEESANALTGAIHWLNSELSRSSYRLASFEEARAKLQRDIKPLRTRISSLTSELSRLDHDLAKLGKQKSLYEQAVAAKLRIEQELTRLQEVVSGRGEDDLKALRRQIDELRAEIRIRFDIDRKLVDAQTRIEQILASFGDRFEFEASYQPIRLRFSLESFDLWHETKDGKVFLRSMGSGANWLSCHLALFLALHRFFCELGGDCAIPPILFLDQPSQVYFPALLDGDEDFRPEELARRDAARPRDRAVDEDLRAVTNLIDQLVWYCEETFQATGIRPQVIVTDHADHLKLKSGVSFESLVRKRWRKEGEGFVAIRTARRPAQGKST</sequence>
<dbReference type="SUPFAM" id="SSF52540">
    <property type="entry name" value="P-loop containing nucleoside triphosphate hydrolases"/>
    <property type="match status" value="1"/>
</dbReference>